<proteinExistence type="predicted"/>
<keyword evidence="3" id="KW-1185">Reference proteome</keyword>
<sequence length="141" mass="15680">MRQYHRRMVITYEWRDGFTDGELGELHAAGFGYRPTGHGWGEQVRRHSLGWVCAREAGGRLIGFVNVAWDGGRHAFLLDTVVSPDAQRGGIGSRLVAEAAREARAAGCEWLHVDFEPELSAFYLTECGFRTTAAGLLRLTD</sequence>
<reference evidence="3" key="1">
    <citation type="journal article" date="2019" name="Int. J. Syst. Evol. Microbiol.">
        <title>The Global Catalogue of Microorganisms (GCM) 10K type strain sequencing project: providing services to taxonomists for standard genome sequencing and annotation.</title>
        <authorList>
            <consortium name="The Broad Institute Genomics Platform"/>
            <consortium name="The Broad Institute Genome Sequencing Center for Infectious Disease"/>
            <person name="Wu L."/>
            <person name="Ma J."/>
        </authorList>
    </citation>
    <scope>NUCLEOTIDE SEQUENCE [LARGE SCALE GENOMIC DNA]</scope>
    <source>
        <strain evidence="3">JCM 13006</strain>
    </source>
</reference>
<dbReference type="PROSITE" id="PS51186">
    <property type="entry name" value="GNAT"/>
    <property type="match status" value="1"/>
</dbReference>
<feature type="domain" description="N-acetyltransferase" evidence="1">
    <location>
        <begin position="9"/>
        <end position="141"/>
    </location>
</feature>
<dbReference type="Gene3D" id="3.40.630.30">
    <property type="match status" value="1"/>
</dbReference>
<protein>
    <submittedName>
        <fullName evidence="2">GNAT family N-acetyltransferase</fullName>
    </submittedName>
</protein>
<organism evidence="2 3">
    <name type="scientific">Kitasatospora terrestris</name>
    <dbReference type="NCBI Taxonomy" id="258051"/>
    <lineage>
        <taxon>Bacteria</taxon>
        <taxon>Bacillati</taxon>
        <taxon>Actinomycetota</taxon>
        <taxon>Actinomycetes</taxon>
        <taxon>Kitasatosporales</taxon>
        <taxon>Streptomycetaceae</taxon>
        <taxon>Kitasatospora</taxon>
    </lineage>
</organism>
<comment type="caution">
    <text evidence="2">The sequence shown here is derived from an EMBL/GenBank/DDBJ whole genome shotgun (WGS) entry which is preliminary data.</text>
</comment>
<name>A0ABP9E8J2_9ACTN</name>
<dbReference type="CDD" id="cd04301">
    <property type="entry name" value="NAT_SF"/>
    <property type="match status" value="1"/>
</dbReference>
<dbReference type="Pfam" id="PF00583">
    <property type="entry name" value="Acetyltransf_1"/>
    <property type="match status" value="1"/>
</dbReference>
<dbReference type="Proteomes" id="UP001501752">
    <property type="component" value="Unassembled WGS sequence"/>
</dbReference>
<evidence type="ECO:0000313" key="3">
    <source>
        <dbReference type="Proteomes" id="UP001501752"/>
    </source>
</evidence>
<dbReference type="SUPFAM" id="SSF55729">
    <property type="entry name" value="Acyl-CoA N-acyltransferases (Nat)"/>
    <property type="match status" value="1"/>
</dbReference>
<accession>A0ABP9E8J2</accession>
<dbReference type="InterPro" id="IPR016181">
    <property type="entry name" value="Acyl_CoA_acyltransferase"/>
</dbReference>
<evidence type="ECO:0000313" key="2">
    <source>
        <dbReference type="EMBL" id="GAA4870661.1"/>
    </source>
</evidence>
<gene>
    <name evidence="2" type="ORF">GCM10023235_56790</name>
</gene>
<dbReference type="EMBL" id="BAABIS010000001">
    <property type="protein sequence ID" value="GAA4870661.1"/>
    <property type="molecule type" value="Genomic_DNA"/>
</dbReference>
<dbReference type="InterPro" id="IPR000182">
    <property type="entry name" value="GNAT_dom"/>
</dbReference>
<evidence type="ECO:0000259" key="1">
    <source>
        <dbReference type="PROSITE" id="PS51186"/>
    </source>
</evidence>